<evidence type="ECO:0008006" key="3">
    <source>
        <dbReference type="Google" id="ProtNLM"/>
    </source>
</evidence>
<sequence length="55" mass="5993">MKSALRWMSAALENTKDMPASRGIFAMSANEHAGLDQRARVMVEIAGGKWKLSGD</sequence>
<dbReference type="Gene3D" id="3.40.50.2300">
    <property type="match status" value="2"/>
</dbReference>
<protein>
    <recommendedName>
        <fullName evidence="3">ABC transporter substrate-binding protein</fullName>
    </recommendedName>
</protein>
<proteinExistence type="predicted"/>
<accession>A0ABQ1MB86</accession>
<comment type="caution">
    <text evidence="1">The sequence shown here is derived from an EMBL/GenBank/DDBJ whole genome shotgun (WGS) entry which is preliminary data.</text>
</comment>
<dbReference type="Proteomes" id="UP000602004">
    <property type="component" value="Unassembled WGS sequence"/>
</dbReference>
<gene>
    <name evidence="1" type="ORF">GCM10011400_23730</name>
</gene>
<keyword evidence="2" id="KW-1185">Reference proteome</keyword>
<evidence type="ECO:0000313" key="2">
    <source>
        <dbReference type="Proteomes" id="UP000602004"/>
    </source>
</evidence>
<organism evidence="1 2">
    <name type="scientific">Paraburkholderia caffeinilytica</name>
    <dbReference type="NCBI Taxonomy" id="1761016"/>
    <lineage>
        <taxon>Bacteria</taxon>
        <taxon>Pseudomonadati</taxon>
        <taxon>Pseudomonadota</taxon>
        <taxon>Betaproteobacteria</taxon>
        <taxon>Burkholderiales</taxon>
        <taxon>Burkholderiaceae</taxon>
        <taxon>Paraburkholderia</taxon>
    </lineage>
</organism>
<name>A0ABQ1MB86_9BURK</name>
<evidence type="ECO:0000313" key="1">
    <source>
        <dbReference type="EMBL" id="GGC36290.1"/>
    </source>
</evidence>
<dbReference type="EMBL" id="BMHL01000003">
    <property type="protein sequence ID" value="GGC36290.1"/>
    <property type="molecule type" value="Genomic_DNA"/>
</dbReference>
<reference evidence="2" key="1">
    <citation type="journal article" date="2019" name="Int. J. Syst. Evol. Microbiol.">
        <title>The Global Catalogue of Microorganisms (GCM) 10K type strain sequencing project: providing services to taxonomists for standard genome sequencing and annotation.</title>
        <authorList>
            <consortium name="The Broad Institute Genomics Platform"/>
            <consortium name="The Broad Institute Genome Sequencing Center for Infectious Disease"/>
            <person name="Wu L."/>
            <person name="Ma J."/>
        </authorList>
    </citation>
    <scope>NUCLEOTIDE SEQUENCE [LARGE SCALE GENOMIC DNA]</scope>
    <source>
        <strain evidence="2">CGMCC 1.15103</strain>
    </source>
</reference>